<feature type="compositionally biased region" description="Polar residues" evidence="13">
    <location>
        <begin position="99"/>
        <end position="112"/>
    </location>
</feature>
<dbReference type="InterPro" id="IPR046792">
    <property type="entry name" value="Peptidase_C54_cat"/>
</dbReference>
<evidence type="ECO:0000256" key="12">
    <source>
        <dbReference type="ARBA" id="ARBA00030240"/>
    </source>
</evidence>
<evidence type="ECO:0000313" key="15">
    <source>
        <dbReference type="EMBL" id="RXK37180.1"/>
    </source>
</evidence>
<feature type="compositionally biased region" description="Low complexity" evidence="13">
    <location>
        <begin position="246"/>
        <end position="256"/>
    </location>
</feature>
<feature type="compositionally biased region" description="Low complexity" evidence="13">
    <location>
        <begin position="1"/>
        <end position="25"/>
    </location>
</feature>
<feature type="compositionally biased region" description="Basic and acidic residues" evidence="13">
    <location>
        <begin position="484"/>
        <end position="493"/>
    </location>
</feature>
<evidence type="ECO:0000256" key="1">
    <source>
        <dbReference type="ARBA" id="ARBA00004329"/>
    </source>
</evidence>
<dbReference type="InParanoid" id="A0A4Q1BHT9"/>
<feature type="compositionally biased region" description="Low complexity" evidence="13">
    <location>
        <begin position="452"/>
        <end position="471"/>
    </location>
</feature>
<keyword evidence="5" id="KW-0963">Cytoplasm</keyword>
<reference evidence="15 16" key="1">
    <citation type="submission" date="2016-06" db="EMBL/GenBank/DDBJ databases">
        <title>Evolution of pathogenesis and genome organization in the Tremellales.</title>
        <authorList>
            <person name="Cuomo C."/>
            <person name="Litvintseva A."/>
            <person name="Heitman J."/>
            <person name="Chen Y."/>
            <person name="Sun S."/>
            <person name="Springer D."/>
            <person name="Dromer F."/>
            <person name="Young S."/>
            <person name="Zeng Q."/>
            <person name="Chapman S."/>
            <person name="Gujja S."/>
            <person name="Saif S."/>
            <person name="Birren B."/>
        </authorList>
    </citation>
    <scope>NUCLEOTIDE SEQUENCE [LARGE SCALE GENOMIC DNA]</scope>
    <source>
        <strain evidence="15 16">ATCC 28783</strain>
    </source>
</reference>
<dbReference type="InterPro" id="IPR038765">
    <property type="entry name" value="Papain-like_cys_pep_sf"/>
</dbReference>
<dbReference type="GO" id="GO:0016485">
    <property type="term" value="P:protein processing"/>
    <property type="evidence" value="ECO:0007669"/>
    <property type="project" value="TreeGrafter"/>
</dbReference>
<evidence type="ECO:0000259" key="14">
    <source>
        <dbReference type="Pfam" id="PF03416"/>
    </source>
</evidence>
<dbReference type="EMBL" id="SDIL01000075">
    <property type="protein sequence ID" value="RXK37180.1"/>
    <property type="molecule type" value="Genomic_DNA"/>
</dbReference>
<dbReference type="GO" id="GO:0004197">
    <property type="term" value="F:cysteine-type endopeptidase activity"/>
    <property type="evidence" value="ECO:0007669"/>
    <property type="project" value="TreeGrafter"/>
</dbReference>
<feature type="compositionally biased region" description="Low complexity" evidence="13">
    <location>
        <begin position="185"/>
        <end position="202"/>
    </location>
</feature>
<dbReference type="GO" id="GO:0000407">
    <property type="term" value="C:phagophore assembly site"/>
    <property type="evidence" value="ECO:0007669"/>
    <property type="project" value="UniProtKB-SubCell"/>
</dbReference>
<dbReference type="Proteomes" id="UP000289152">
    <property type="component" value="Unassembled WGS sequence"/>
</dbReference>
<dbReference type="InterPro" id="IPR005078">
    <property type="entry name" value="Peptidase_C54"/>
</dbReference>
<dbReference type="Pfam" id="PF03416">
    <property type="entry name" value="Peptidase_C54"/>
    <property type="match status" value="1"/>
</dbReference>
<dbReference type="AlphaFoldDB" id="A0A4Q1BHT9"/>
<keyword evidence="9" id="KW-0653">Protein transport</keyword>
<sequence length="1159" mass="125845">MPTLHTTTSPTSSSTSSSHASSSTHNIPTINIHPSRPHPNLPPPPPPDRLPPPKGRSLGAASRKGLKLRKKDREPLTNIIGKEGDEEEGWTLEGHVANGQYQSGRPSESLNRLSPMEKDQPLFDSQLTEVPPKEKRPSKGRALVKKTSQLFSRDRNRDRSGEGDSSGAVTPNSFTSINALDQRQTSYSSVTSNDSHSTTHSSFRIPANQPRPTSGGSRTRSPPPPPHAGHARRRSHDSQTSWTATSMSIRSRSSSIQDSNYEQLHPIPQRQMSSFSASVPTLSRQALPQPAPPGQRSTENFPTRMSTWFSHLLPSSSSSAVADSSSGSANGGPSGNPPSPARKQQSAAASFLNAARQKAVDGVRHLLDSEAQPDKCPDTIWVLGVGHPGWRPSTPTGRPLPLPPDPSVEERRMNSGTSNRLSPHTKHDAGLRPTAWTRRAKDPTSSTSPQKSITNLFSSSTLSLALPSTGSPNREGDPPSDSPGKAKKDKKEREVLRWPDQFYDDFKSRVWCTYRSQYAPILYIPHELLIPTPEAYYSAFGPPADMTVDLSRQSSATLPSLPSRPSTSPWNWARSEERGLTTDAGWGCMLRTGQSLLANALIHLHLGRDWRVPSQPQVPPTSAAHLAELEAYSSYVRILSWFLDDPSPLCPFSVHRIALIGKELGKEVGEWFGPSTAAGALKTLVNSFPPSGMAVATAVDSIVYKSDVYSASNLQSTGWSDESAPPRRQSSSSLSSTSWGNRAVLVLIGIRLGLDGVNPLYYDSIKALFTFPQSVGIAGGRPSSSYYFVGTQANSLFYFDPHFTRPAVPLQVPPAASPKVEIPPNPDHLPVEDQEEVVIVDSPSKKMSPDAKYKLDVVDVDDMSDSESDSSSPTQARHQRTVRPAQRLSVNNHSDPLPSGLPQPIPASNRVHETSSGLEDPFLASASTPRKASPTRARTSPQQKSELAVDPQAAWYATAYSKAQLGTFHCDKVRKIPLSGLDPSMLLGFVCKDEADFEDFCSRVAQLPQKIFTIQEEPPCWGEGDDAGFESVSSGPDVSEPTLSDEAEVTELSEDIAAARLSASSDPPKGVANGVKDMTLPDQKKEESTKKGDLEDEPTIIPLPPPMSTGMLVEKASMGFGETQEDRSMKEKGIGEDVKRPRMTRKRTESWVDAMVEES</sequence>
<dbReference type="STRING" id="5217.A0A4Q1BHT9"/>
<protein>
    <recommendedName>
        <fullName evidence="12">Autophagy-related protein 4</fullName>
    </recommendedName>
</protein>
<dbReference type="GO" id="GO:0034727">
    <property type="term" value="P:piecemeal microautophagy of the nucleus"/>
    <property type="evidence" value="ECO:0007669"/>
    <property type="project" value="TreeGrafter"/>
</dbReference>
<feature type="compositionally biased region" description="Polar residues" evidence="13">
    <location>
        <begin position="925"/>
        <end position="945"/>
    </location>
</feature>
<evidence type="ECO:0000256" key="9">
    <source>
        <dbReference type="ARBA" id="ARBA00022927"/>
    </source>
</evidence>
<evidence type="ECO:0000256" key="10">
    <source>
        <dbReference type="ARBA" id="ARBA00023006"/>
    </source>
</evidence>
<keyword evidence="16" id="KW-1185">Reference proteome</keyword>
<dbReference type="PANTHER" id="PTHR22624">
    <property type="entry name" value="CYSTEINE PROTEASE ATG4"/>
    <property type="match status" value="1"/>
</dbReference>
<evidence type="ECO:0000256" key="7">
    <source>
        <dbReference type="ARBA" id="ARBA00022801"/>
    </source>
</evidence>
<feature type="compositionally biased region" description="Basic and acidic residues" evidence="13">
    <location>
        <begin position="1124"/>
        <end position="1150"/>
    </location>
</feature>
<feature type="compositionally biased region" description="Basic and acidic residues" evidence="13">
    <location>
        <begin position="152"/>
        <end position="162"/>
    </location>
</feature>
<feature type="compositionally biased region" description="Basic and acidic residues" evidence="13">
    <location>
        <begin position="1082"/>
        <end position="1093"/>
    </location>
</feature>
<dbReference type="OrthoDB" id="2960936at2759"/>
<comment type="caution">
    <text evidence="15">The sequence shown here is derived from an EMBL/GenBank/DDBJ whole genome shotgun (WGS) entry which is preliminary data.</text>
</comment>
<evidence type="ECO:0000256" key="4">
    <source>
        <dbReference type="ARBA" id="ARBA00022448"/>
    </source>
</evidence>
<feature type="compositionally biased region" description="Low complexity" evidence="13">
    <location>
        <begin position="315"/>
        <end position="328"/>
    </location>
</feature>
<feature type="compositionally biased region" description="Low complexity" evidence="13">
    <location>
        <begin position="210"/>
        <end position="220"/>
    </location>
</feature>
<evidence type="ECO:0000256" key="3">
    <source>
        <dbReference type="ARBA" id="ARBA00010958"/>
    </source>
</evidence>
<comment type="catalytic activity">
    <reaction evidence="11">
        <text>[protein]-C-terminal L-amino acid-glycyl-phosphatidylethanolamide + H2O = [protein]-C-terminal L-amino acid-glycine + a 1,2-diacyl-sn-glycero-3-phosphoethanolamine</text>
        <dbReference type="Rhea" id="RHEA:67548"/>
        <dbReference type="Rhea" id="RHEA-COMP:17323"/>
        <dbReference type="Rhea" id="RHEA-COMP:17324"/>
        <dbReference type="ChEBI" id="CHEBI:15377"/>
        <dbReference type="ChEBI" id="CHEBI:64612"/>
        <dbReference type="ChEBI" id="CHEBI:172940"/>
        <dbReference type="ChEBI" id="CHEBI:172941"/>
    </reaction>
    <physiologicalReaction direction="left-to-right" evidence="11">
        <dbReference type="Rhea" id="RHEA:67549"/>
    </physiologicalReaction>
</comment>
<comment type="similarity">
    <text evidence="3">Belongs to the peptidase C54 family.</text>
</comment>
<feature type="region of interest" description="Disordered" evidence="13">
    <location>
        <begin position="389"/>
        <end position="493"/>
    </location>
</feature>
<keyword evidence="6" id="KW-0645">Protease</keyword>
<feature type="region of interest" description="Disordered" evidence="13">
    <location>
        <begin position="1"/>
        <end position="260"/>
    </location>
</feature>
<evidence type="ECO:0000256" key="5">
    <source>
        <dbReference type="ARBA" id="ARBA00022490"/>
    </source>
</evidence>
<dbReference type="PANTHER" id="PTHR22624:SF49">
    <property type="entry name" value="CYSTEINE PROTEASE"/>
    <property type="match status" value="1"/>
</dbReference>
<keyword evidence="7" id="KW-0378">Hydrolase</keyword>
<evidence type="ECO:0000256" key="13">
    <source>
        <dbReference type="SAM" id="MobiDB-lite"/>
    </source>
</evidence>
<feature type="region of interest" description="Disordered" evidence="13">
    <location>
        <begin position="1060"/>
        <end position="1159"/>
    </location>
</feature>
<name>A0A4Q1BHT9_TREME</name>
<dbReference type="VEuPathDB" id="FungiDB:TREMEDRAFT_63874"/>
<proteinExistence type="inferred from homology"/>
<feature type="region of interest" description="Disordered" evidence="13">
    <location>
        <begin position="315"/>
        <end position="352"/>
    </location>
</feature>
<evidence type="ECO:0000256" key="8">
    <source>
        <dbReference type="ARBA" id="ARBA00022807"/>
    </source>
</evidence>
<gene>
    <name evidence="15" type="ORF">M231_05549</name>
</gene>
<dbReference type="GO" id="GO:0015031">
    <property type="term" value="P:protein transport"/>
    <property type="evidence" value="ECO:0007669"/>
    <property type="project" value="UniProtKB-KW"/>
</dbReference>
<evidence type="ECO:0000256" key="11">
    <source>
        <dbReference type="ARBA" id="ARBA00029362"/>
    </source>
</evidence>
<organism evidence="15 16">
    <name type="scientific">Tremella mesenterica</name>
    <name type="common">Jelly fungus</name>
    <dbReference type="NCBI Taxonomy" id="5217"/>
    <lineage>
        <taxon>Eukaryota</taxon>
        <taxon>Fungi</taxon>
        <taxon>Dikarya</taxon>
        <taxon>Basidiomycota</taxon>
        <taxon>Agaricomycotina</taxon>
        <taxon>Tremellomycetes</taxon>
        <taxon>Tremellales</taxon>
        <taxon>Tremellaceae</taxon>
        <taxon>Tremella</taxon>
    </lineage>
</organism>
<feature type="region of interest" description="Disordered" evidence="13">
    <location>
        <begin position="1023"/>
        <end position="1044"/>
    </location>
</feature>
<feature type="compositionally biased region" description="Pro residues" evidence="13">
    <location>
        <begin position="37"/>
        <end position="54"/>
    </location>
</feature>
<dbReference type="GO" id="GO:0019786">
    <property type="term" value="F:protein-phosphatidylethanolamide deconjugating activity"/>
    <property type="evidence" value="ECO:0007669"/>
    <property type="project" value="InterPro"/>
</dbReference>
<feature type="region of interest" description="Disordered" evidence="13">
    <location>
        <begin position="715"/>
        <end position="736"/>
    </location>
</feature>
<dbReference type="SUPFAM" id="SSF54001">
    <property type="entry name" value="Cysteine proteinases"/>
    <property type="match status" value="2"/>
</dbReference>
<evidence type="ECO:0000256" key="2">
    <source>
        <dbReference type="ARBA" id="ARBA00004496"/>
    </source>
</evidence>
<accession>A0A4Q1BHT9</accession>
<feature type="region of interest" description="Disordered" evidence="13">
    <location>
        <begin position="861"/>
        <end position="947"/>
    </location>
</feature>
<dbReference type="GO" id="GO:0035973">
    <property type="term" value="P:aggrephagy"/>
    <property type="evidence" value="ECO:0007669"/>
    <property type="project" value="TreeGrafter"/>
</dbReference>
<dbReference type="GO" id="GO:0000045">
    <property type="term" value="P:autophagosome assembly"/>
    <property type="evidence" value="ECO:0007669"/>
    <property type="project" value="TreeGrafter"/>
</dbReference>
<feature type="compositionally biased region" description="Polar residues" evidence="13">
    <location>
        <begin position="272"/>
        <end position="286"/>
    </location>
</feature>
<feature type="domain" description="Peptidase C54 catalytic" evidence="14">
    <location>
        <begin position="500"/>
        <end position="1003"/>
    </location>
</feature>
<keyword evidence="10" id="KW-0072">Autophagy</keyword>
<evidence type="ECO:0000256" key="6">
    <source>
        <dbReference type="ARBA" id="ARBA00022670"/>
    </source>
</evidence>
<keyword evidence="4" id="KW-0813">Transport</keyword>
<evidence type="ECO:0000313" key="16">
    <source>
        <dbReference type="Proteomes" id="UP000289152"/>
    </source>
</evidence>
<feature type="compositionally biased region" description="Polar residues" evidence="13">
    <location>
        <begin position="167"/>
        <end position="184"/>
    </location>
</feature>
<dbReference type="GO" id="GO:0000423">
    <property type="term" value="P:mitophagy"/>
    <property type="evidence" value="ECO:0007669"/>
    <property type="project" value="TreeGrafter"/>
</dbReference>
<feature type="region of interest" description="Disordered" evidence="13">
    <location>
        <begin position="272"/>
        <end position="301"/>
    </location>
</feature>
<keyword evidence="8" id="KW-0788">Thiol protease</keyword>
<comment type="subcellular location">
    <subcellularLocation>
        <location evidence="2">Cytoplasm</location>
    </subcellularLocation>
    <subcellularLocation>
        <location evidence="1">Preautophagosomal structure</location>
    </subcellularLocation>
</comment>